<evidence type="ECO:0000256" key="4">
    <source>
        <dbReference type="ARBA" id="ARBA00017004"/>
    </source>
</evidence>
<evidence type="ECO:0000256" key="10">
    <source>
        <dbReference type="ARBA" id="ARBA00023136"/>
    </source>
</evidence>
<keyword evidence="7 12" id="KW-0809">Transit peptide</keyword>
<evidence type="ECO:0000256" key="6">
    <source>
        <dbReference type="ARBA" id="ARBA00022792"/>
    </source>
</evidence>
<dbReference type="PANTHER" id="PTHR13313:SF0">
    <property type="entry name" value="CYTOCHROME C OXIDASE SUBUNIT 7C, MITOCHONDRIAL"/>
    <property type="match status" value="1"/>
</dbReference>
<evidence type="ECO:0000256" key="2">
    <source>
        <dbReference type="ARBA" id="ARBA00004673"/>
    </source>
</evidence>
<evidence type="ECO:0000256" key="12">
    <source>
        <dbReference type="RuleBase" id="RU368123"/>
    </source>
</evidence>
<dbReference type="GO" id="GO:0005743">
    <property type="term" value="C:mitochondrial inner membrane"/>
    <property type="evidence" value="ECO:0007669"/>
    <property type="project" value="UniProtKB-SubCell"/>
</dbReference>
<comment type="pathway">
    <text evidence="2 12">Energy metabolism; oxidative phosphorylation.</text>
</comment>
<comment type="subcellular location">
    <subcellularLocation>
        <location evidence="1 12">Mitochondrion inner membrane</location>
        <topology evidence="1 12">Single-pass membrane protein</topology>
    </subcellularLocation>
</comment>
<dbReference type="CDD" id="cd00929">
    <property type="entry name" value="Cyt_c_Oxidase_VIIc"/>
    <property type="match status" value="1"/>
</dbReference>
<dbReference type="Ensembl" id="ENSCWAT00000028948.1">
    <property type="protein sequence ID" value="ENSCWAP00000026704.1"/>
    <property type="gene ID" value="ENSCWAG00000020208.1"/>
</dbReference>
<dbReference type="GO" id="GO:0045277">
    <property type="term" value="C:respiratory chain complex IV"/>
    <property type="evidence" value="ECO:0007669"/>
    <property type="project" value="UniProtKB-UniRule"/>
</dbReference>
<evidence type="ECO:0000256" key="1">
    <source>
        <dbReference type="ARBA" id="ARBA00004434"/>
    </source>
</evidence>
<evidence type="ECO:0000256" key="11">
    <source>
        <dbReference type="ARBA" id="ARBA00031140"/>
    </source>
</evidence>
<dbReference type="UniPathway" id="UPA00705"/>
<keyword evidence="8" id="KW-1133">Transmembrane helix</keyword>
<dbReference type="PANTHER" id="PTHR13313">
    <property type="entry name" value="CYTOCHROME C OXIDASE SUBUNIT VIIC"/>
    <property type="match status" value="1"/>
</dbReference>
<dbReference type="SUPFAM" id="SSF81427">
    <property type="entry name" value="Mitochondrial cytochrome c oxidase subunit VIIc (aka VIIIa)"/>
    <property type="match status" value="1"/>
</dbReference>
<proteinExistence type="inferred from homology"/>
<reference evidence="13" key="2">
    <citation type="submission" date="2025-09" db="UniProtKB">
        <authorList>
            <consortium name="Ensembl"/>
        </authorList>
    </citation>
    <scope>IDENTIFICATION</scope>
</reference>
<organism evidence="13 14">
    <name type="scientific">Catagonus wagneri</name>
    <name type="common">Chacoan peccary</name>
    <dbReference type="NCBI Taxonomy" id="51154"/>
    <lineage>
        <taxon>Eukaryota</taxon>
        <taxon>Metazoa</taxon>
        <taxon>Chordata</taxon>
        <taxon>Craniata</taxon>
        <taxon>Vertebrata</taxon>
        <taxon>Euteleostomi</taxon>
        <taxon>Mammalia</taxon>
        <taxon>Eutheria</taxon>
        <taxon>Laurasiatheria</taxon>
        <taxon>Artiodactyla</taxon>
        <taxon>Suina</taxon>
        <taxon>Tayassuidae</taxon>
        <taxon>Catagonus</taxon>
    </lineage>
</organism>
<protein>
    <recommendedName>
        <fullName evidence="4 12">Cytochrome c oxidase subunit 7C, mitochondrial</fullName>
    </recommendedName>
    <alternativeName>
        <fullName evidence="11 12">Cytochrome c oxidase polypeptide VIIc</fullName>
    </alternativeName>
</protein>
<sequence length="63" mass="7331">MLEQSVGRFTTSEVCRSHCEEGPGKNLSFSVEIKWWLLVRMTLYFGSEFAAPFFTVRLQLLKK</sequence>
<evidence type="ECO:0000256" key="9">
    <source>
        <dbReference type="ARBA" id="ARBA00023128"/>
    </source>
</evidence>
<comment type="similarity">
    <text evidence="3 12">Belongs to the cytochrome c oxidase VIIc family.</text>
</comment>
<dbReference type="InterPro" id="IPR004202">
    <property type="entry name" value="COX7C/Cox8"/>
</dbReference>
<dbReference type="Gene3D" id="4.10.49.10">
    <property type="entry name" value="Cytochrome c oxidase subunit VIIc"/>
    <property type="match status" value="1"/>
</dbReference>
<dbReference type="GO" id="GO:0006123">
    <property type="term" value="P:mitochondrial electron transport, cytochrome c to oxygen"/>
    <property type="evidence" value="ECO:0007669"/>
    <property type="project" value="UniProtKB-UniRule"/>
</dbReference>
<keyword evidence="9 12" id="KW-0496">Mitochondrion</keyword>
<comment type="subunit">
    <text evidence="12">Component of the cytochrome c oxidase (complex IV, CIV), a multisubunit enzyme composed of 14 subunits. The complex is composed of a catalytic core of 3 subunits, encoded in the mitochondrial DNA, and 11 supernumerary subunits, which are encoded in the nuclear genome. The complex exists as a monomer or a dimer and forms supercomplexes (SCs) in the inner mitochondrial membrane with NADH-ubiquinone oxidoreductase (complex I, CI) and ubiquinol-cytochrome c oxidoreductase (cytochrome b-c1 complex, complex III, CIII), resulting in different assemblies (supercomplex SCI(1)III(2)IV(1) and megacomplex MCI(2)III(2)IV(2)).</text>
</comment>
<evidence type="ECO:0000313" key="14">
    <source>
        <dbReference type="Proteomes" id="UP000694540"/>
    </source>
</evidence>
<dbReference type="Proteomes" id="UP000694540">
    <property type="component" value="Unplaced"/>
</dbReference>
<dbReference type="AlphaFoldDB" id="A0A8C3YQ14"/>
<evidence type="ECO:0000256" key="8">
    <source>
        <dbReference type="ARBA" id="ARBA00022989"/>
    </source>
</evidence>
<dbReference type="FunFam" id="4.10.49.10:FF:000001">
    <property type="entry name" value="Cytochrome c oxidase subunit 7C"/>
    <property type="match status" value="1"/>
</dbReference>
<evidence type="ECO:0000256" key="3">
    <source>
        <dbReference type="ARBA" id="ARBA00010514"/>
    </source>
</evidence>
<keyword evidence="5" id="KW-0812">Transmembrane</keyword>
<name>A0A8C3YQ14_9CETA</name>
<dbReference type="Pfam" id="PF02935">
    <property type="entry name" value="COX7C"/>
    <property type="match status" value="1"/>
</dbReference>
<keyword evidence="6 12" id="KW-0999">Mitochondrion inner membrane</keyword>
<keyword evidence="10" id="KW-0472">Membrane</keyword>
<reference evidence="13" key="1">
    <citation type="submission" date="2025-08" db="UniProtKB">
        <authorList>
            <consortium name="Ensembl"/>
        </authorList>
    </citation>
    <scope>IDENTIFICATION</scope>
</reference>
<dbReference type="GeneTree" id="ENSGT00390000018086"/>
<evidence type="ECO:0000313" key="13">
    <source>
        <dbReference type="Ensembl" id="ENSCWAP00000026704.1"/>
    </source>
</evidence>
<evidence type="ECO:0000256" key="7">
    <source>
        <dbReference type="ARBA" id="ARBA00022946"/>
    </source>
</evidence>
<evidence type="ECO:0000256" key="5">
    <source>
        <dbReference type="ARBA" id="ARBA00022692"/>
    </source>
</evidence>
<dbReference type="InterPro" id="IPR036636">
    <property type="entry name" value="COX7C/Cox8_sf"/>
</dbReference>
<comment type="function">
    <text evidence="12">Component of the cytochrome c oxidase, the last enzyme in the mitochondrial electron transport chain which drives oxidative phosphorylation. The respiratory chain contains 3 multisubunit complexes succinate dehydrogenase (complex II, CII), ubiquinol-cytochrome c oxidoreductase (cytochrome b-c1 complex, complex III, CIII) and cytochrome c oxidase (complex IV, CIV), that cooperate to transfer electrons derived from NADH and succinate to molecular oxygen, creating an electrochemical gradient over the inner membrane that drives transmembrane transport and the ATP synthase. Cytochrome c oxidase is the component of the respiratory chain that catalyzes the reduction of oxygen to water. Electrons originating from reduced cytochrome c in the intermembrane space (IMS) are transferred via the dinuclear copper A center (CU(A)) of subunit 2 and heme A of subunit 1 to the active site in subunit 1, a binuclear center (BNC) formed by heme A3 and copper B (CU(B)). The BNC reduces molecular oxygen to 2 water molecules using 4 electrons from cytochrome c in the IMS and 4 protons from the mitochondrial matrix.</text>
</comment>
<keyword evidence="14" id="KW-1185">Reference proteome</keyword>
<accession>A0A8C3YQ14</accession>